<sequence length="144" mass="16708">MNRLALFLILLCSNAQAQDFMDRESMEEYERQAWERGCENPKNMDRWGIREPTEEEILEFGAGVMVFFYYNSPQGCSSDRKLGVWHDEVRWGTMVVETGGAEVDHNERITFTLEGVPYDSLGHTFLLVPDAKEPHRIILFPLFS</sequence>
<protein>
    <submittedName>
        <fullName evidence="1">Uncharacterized protein</fullName>
    </submittedName>
</protein>
<evidence type="ECO:0000313" key="1">
    <source>
        <dbReference type="EMBL" id="CBW47080.1"/>
    </source>
</evidence>
<dbReference type="EMBL" id="FR682616">
    <property type="protein sequence ID" value="CBW47080.1"/>
    <property type="molecule type" value="Genomic_DNA"/>
</dbReference>
<evidence type="ECO:0000313" key="2">
    <source>
        <dbReference type="Proteomes" id="UP000258344"/>
    </source>
</evidence>
<organism evidence="1 2">
    <name type="scientific">Roseovarius sp. 217 phage 1</name>
    <dbReference type="NCBI Taxonomy" id="874471"/>
    <lineage>
        <taxon>Viruses</taxon>
        <taxon>Duplodnaviria</taxon>
        <taxon>Heunggongvirae</taxon>
        <taxon>Uroviricota</taxon>
        <taxon>Caudoviricetes</taxon>
        <taxon>Schitoviridae</taxon>
        <taxon>Rhodovirinae</taxon>
        <taxon>Plymouthvirus</taxon>
        <taxon>Roseovarius Plymouth podovirus 1</taxon>
    </lineage>
</organism>
<accession>E3PZC9</accession>
<reference evidence="1 2" key="1">
    <citation type="journal article" date="2014" name="Front. Microbiol.">
        <title>Comparative genomics defines the core genome of the growing N4-like phage genus and identifies N4-like Roseophage specific genes.</title>
        <authorList>
            <person name="Chan J.Z."/>
            <person name="Millard A.D."/>
            <person name="Mann N.H."/>
            <person name="Schafer H."/>
        </authorList>
    </citation>
    <scope>NUCLEOTIDE SEQUENCE [LARGE SCALE GENOMIC DNA]</scope>
</reference>
<name>E3PZC9_9CAUD</name>
<dbReference type="Proteomes" id="UP000258344">
    <property type="component" value="Segment"/>
</dbReference>
<proteinExistence type="predicted"/>